<dbReference type="Gene3D" id="2.130.10.10">
    <property type="entry name" value="YVTN repeat-like/Quinoprotein amine dehydrogenase"/>
    <property type="match status" value="1"/>
</dbReference>
<evidence type="ECO:0000313" key="2">
    <source>
        <dbReference type="Proteomes" id="UP000028123"/>
    </source>
</evidence>
<name>A0A081NT23_9BACL</name>
<gene>
    <name evidence="1" type="ORF">ET33_35360</name>
</gene>
<dbReference type="AlphaFoldDB" id="A0A081NT23"/>
<dbReference type="eggNOG" id="COG3391">
    <property type="taxonomic scope" value="Bacteria"/>
</dbReference>
<sequence length="366" mass="41112">MERTLTDRISNKTWSIRQTGNQVFTSSNGGKAKEKGFDEPGQAAKYVQKETWSRLKKGFVLHNPQAGAGQPVLHRYIGGGYTGFMPLATIEDTNAFFCGYVVGQFEKVEVYLMDDQGEKQSTYELPGEQLILDMRHCAEQNVLLLNIDHQIAGLSLGNGEMERYTSKMPASTLSVSGSAALWYDKSSLVVYDLGTNTVRYTRQVECEKYGGHSPQLCAALSHDGRLMAYCTRTAEIGIVDMTTMQERTIAKDKNAMTSSMAFSPDGRLLFTQEQYGSWSLKCYDLDTMTGCRDWMTPDIKSFAIHERRRLLAVYNYGKIQLFDLHTMKPTMALEVEHVVKNCTLAFTQDYLAVYTDYGCVSLYALA</sequence>
<dbReference type="InterPro" id="IPR015943">
    <property type="entry name" value="WD40/YVTN_repeat-like_dom_sf"/>
</dbReference>
<dbReference type="RefSeq" id="WP_036694021.1">
    <property type="nucleotide sequence ID" value="NZ_JNVM01000075.1"/>
</dbReference>
<organism evidence="1 2">
    <name type="scientific">Paenibacillus tyrfis</name>
    <dbReference type="NCBI Taxonomy" id="1501230"/>
    <lineage>
        <taxon>Bacteria</taxon>
        <taxon>Bacillati</taxon>
        <taxon>Bacillota</taxon>
        <taxon>Bacilli</taxon>
        <taxon>Bacillales</taxon>
        <taxon>Paenibacillaceae</taxon>
        <taxon>Paenibacillus</taxon>
    </lineage>
</organism>
<dbReference type="Proteomes" id="UP000028123">
    <property type="component" value="Unassembled WGS sequence"/>
</dbReference>
<protein>
    <submittedName>
        <fullName evidence="1">Uncharacterized protein</fullName>
    </submittedName>
</protein>
<keyword evidence="2" id="KW-1185">Reference proteome</keyword>
<dbReference type="SUPFAM" id="SSF69322">
    <property type="entry name" value="Tricorn protease domain 2"/>
    <property type="match status" value="1"/>
</dbReference>
<accession>A0A081NT23</accession>
<dbReference type="OrthoDB" id="9149857at2"/>
<evidence type="ECO:0000313" key="1">
    <source>
        <dbReference type="EMBL" id="KEQ21596.1"/>
    </source>
</evidence>
<proteinExistence type="predicted"/>
<reference evidence="1 2" key="1">
    <citation type="submission" date="2014-06" db="EMBL/GenBank/DDBJ databases">
        <title>Draft genome sequence of Paenibacillus sp. MSt1.</title>
        <authorList>
            <person name="Aw Y.K."/>
            <person name="Ong K.S."/>
            <person name="Gan H.M."/>
            <person name="Lee S.M."/>
        </authorList>
    </citation>
    <scope>NUCLEOTIDE SEQUENCE [LARGE SCALE GENOMIC DNA]</scope>
    <source>
        <strain evidence="1 2">MSt1</strain>
    </source>
</reference>
<comment type="caution">
    <text evidence="1">The sequence shown here is derived from an EMBL/GenBank/DDBJ whole genome shotgun (WGS) entry which is preliminary data.</text>
</comment>
<dbReference type="EMBL" id="JNVM01000075">
    <property type="protein sequence ID" value="KEQ21596.1"/>
    <property type="molecule type" value="Genomic_DNA"/>
</dbReference>